<dbReference type="GO" id="GO:0015031">
    <property type="term" value="P:protein transport"/>
    <property type="evidence" value="ECO:0007669"/>
    <property type="project" value="InterPro"/>
</dbReference>
<dbReference type="RefSeq" id="WP_060778489.1">
    <property type="nucleotide sequence ID" value="NZ_CAJHLF010000005.1"/>
</dbReference>
<reference evidence="1" key="2">
    <citation type="submission" date="2022-09" db="EMBL/GenBank/DDBJ databases">
        <title>Aerococcus urinae taxonomy study.</title>
        <authorList>
            <person name="Christensen J."/>
            <person name="Senneby E."/>
        </authorList>
    </citation>
    <scope>NUCLEOTIDE SEQUENCE</scope>
    <source>
        <strain evidence="1">NLD-066-U95</strain>
    </source>
</reference>
<dbReference type="Pfam" id="PF15432">
    <property type="entry name" value="Sec-ASP3"/>
    <property type="match status" value="1"/>
</dbReference>
<organism evidence="2 3">
    <name type="scientific">Aerococcus urinae</name>
    <dbReference type="NCBI Taxonomy" id="1376"/>
    <lineage>
        <taxon>Bacteria</taxon>
        <taxon>Bacillati</taxon>
        <taxon>Bacillota</taxon>
        <taxon>Bacilli</taxon>
        <taxon>Lactobacillales</taxon>
        <taxon>Aerococcaceae</taxon>
        <taxon>Aerococcus</taxon>
    </lineage>
</organism>
<dbReference type="GeneID" id="35767842"/>
<dbReference type="AlphaFoldDB" id="A0A0X8FF91"/>
<dbReference type="Proteomes" id="UP000594771">
    <property type="component" value="Chromosome"/>
</dbReference>
<evidence type="ECO:0000313" key="4">
    <source>
        <dbReference type="Proteomes" id="UP001069145"/>
    </source>
</evidence>
<dbReference type="OrthoDB" id="2042927at2"/>
<accession>A0A0X8FF91</accession>
<evidence type="ECO:0000313" key="1">
    <source>
        <dbReference type="EMBL" id="MCY3053817.1"/>
    </source>
</evidence>
<dbReference type="InterPro" id="IPR022259">
    <property type="entry name" value="Acessory_Sec_prot_Asp3"/>
</dbReference>
<reference evidence="2 3" key="1">
    <citation type="submission" date="2020-12" db="EMBL/GenBank/DDBJ databases">
        <title>FDA dAtabase for Regulatory Grade micrObial Sequences (FDA-ARGOS): Supporting development and validation of Infectious Disease Dx tests.</title>
        <authorList>
            <person name="Sproer C."/>
            <person name="Gronow S."/>
            <person name="Severitt S."/>
            <person name="Schroder I."/>
            <person name="Tallon L."/>
            <person name="Sadzewicz L."/>
            <person name="Zhao X."/>
            <person name="Boylan J."/>
            <person name="Ott S."/>
            <person name="Bowen H."/>
            <person name="Vavikolanu K."/>
            <person name="Mehta A."/>
            <person name="Aluvathingal J."/>
            <person name="Nadendla S."/>
            <person name="Lowell S."/>
            <person name="Myers T."/>
            <person name="Yan Y."/>
            <person name="Sichtig H."/>
        </authorList>
    </citation>
    <scope>NUCLEOTIDE SEQUENCE [LARGE SCALE GENOMIC DNA]</scope>
    <source>
        <strain evidence="2 3">FDAARGOS_911</strain>
    </source>
</reference>
<dbReference type="EMBL" id="CP065662">
    <property type="protein sequence ID" value="QPS02277.1"/>
    <property type="molecule type" value="Genomic_DNA"/>
</dbReference>
<keyword evidence="4" id="KW-1185">Reference proteome</keyword>
<evidence type="ECO:0000313" key="2">
    <source>
        <dbReference type="EMBL" id="QPS02277.1"/>
    </source>
</evidence>
<dbReference type="Proteomes" id="UP001069145">
    <property type="component" value="Unassembled WGS sequence"/>
</dbReference>
<protein>
    <submittedName>
        <fullName evidence="2">Accessory Sec system protein Asp3</fullName>
    </submittedName>
</protein>
<dbReference type="KEGG" id="aun:AWM73_05800"/>
<dbReference type="NCBIfam" id="TIGR03711">
    <property type="entry name" value="acc_sec_asp3"/>
    <property type="match status" value="1"/>
</dbReference>
<dbReference type="EMBL" id="JAOTML010000008">
    <property type="protein sequence ID" value="MCY3053817.1"/>
    <property type="molecule type" value="Genomic_DNA"/>
</dbReference>
<name>A0A0X8FF91_9LACT</name>
<sequence>MKDYYIVRWGLMHDDIYSHGSQIEWLSPDKVSFKNSMVHSGIVINQWSSEKSYGLYFSSPNLPLLTSSKSYFLKFIGQVQPENSLMFTVEFFDYYGESMQKDFVRTSEDFFTVPDNYGHYTISLVNAGCRSIVFKRLIIAELILDKVMAKDTLLIENDKSFQHLIFVEPGIGSIQEEVNKLQQLPVVNHQANLLASELLNAQLYLSEEAMSGVETFVQSSQASNFYFIGYGPISNLAASYYADRYLNSQALLTDDYLETYQYVKIAQQSRLDEKVIDWLQGDRDQRPENIKCYYENRLSKDLYFGQKLLDYHHNLLKLDGQTIS</sequence>
<proteinExistence type="predicted"/>
<evidence type="ECO:0000313" key="3">
    <source>
        <dbReference type="Proteomes" id="UP000594771"/>
    </source>
</evidence>
<gene>
    <name evidence="2" type="primary">asp3</name>
    <name evidence="2" type="ORF">I6G68_04240</name>
    <name evidence="1" type="ORF">ODY43_07430</name>
</gene>